<reference evidence="2 4" key="1">
    <citation type="submission" date="2020-06" db="EMBL/GenBank/DDBJ databases">
        <title>Anoxygenic phototrophic Chloroflexota member uses a Type I reaction center.</title>
        <authorList>
            <person name="Tsuji J.M."/>
            <person name="Shaw N.A."/>
            <person name="Nagashima S."/>
            <person name="Venkiteswaran J."/>
            <person name="Schiff S.L."/>
            <person name="Hanada S."/>
            <person name="Tank M."/>
            <person name="Neufeld J.D."/>
        </authorList>
    </citation>
    <scope>NUCLEOTIDE SEQUENCE [LARGE SCALE GENOMIC DNA]</scope>
    <source>
        <strain evidence="2">L227-S17</strain>
    </source>
</reference>
<accession>A0A8T7M809</accession>
<feature type="transmembrane region" description="Helical" evidence="1">
    <location>
        <begin position="425"/>
        <end position="445"/>
    </location>
</feature>
<organism evidence="2 4">
    <name type="scientific">Candidatus Chlorohelix allophototropha</name>
    <dbReference type="NCBI Taxonomy" id="3003348"/>
    <lineage>
        <taxon>Bacteria</taxon>
        <taxon>Bacillati</taxon>
        <taxon>Chloroflexota</taxon>
        <taxon>Chloroflexia</taxon>
        <taxon>Candidatus Chloroheliales</taxon>
        <taxon>Candidatus Chloroheliaceae</taxon>
        <taxon>Candidatus Chlorohelix</taxon>
    </lineage>
</organism>
<feature type="transmembrane region" description="Helical" evidence="1">
    <location>
        <begin position="394"/>
        <end position="413"/>
    </location>
</feature>
<name>A0A8T7M809_9CHLR</name>
<sequence>MSLPTRTRTSLQRLLVFHLLPLSLYLLGAIIFTWPTVLHLGQDIITTRSDDAWVHLWNQWWTPFSLFERHLHPYYTSMLFYPDGANLFFHALNPLTAYLAIPLKALFGLPASFVMVQFLQVTVAAYGAYLLGLYTTGYFAGSIVSGIIYGFCPLQAELLNLGQLELTSIQWLPFFILYFIKAMRGDPRPKLNRVVCALFLIALSLTTWYYTFYALIFSGLYLLWEAFISRREWKNKWRVLAIRYFSVILLWLIPISPLLFFTVRDAAGGSTQAGQSIFNVIYNSADLAGFFRPGISALWSLLGSHAGDDIRGQFLGFTVLVLAGLGLLVKWKETRFWLFIAVVFFLLALGPVLHPTFDPNWSDASGEAEKGLPFLGKLLYAIPLGNILRVPLRFTLLVMLALGICAAYALGWLNNRYKQKGFDGWKLAVFPVFAGLLIFLEFLPIPRVLVSTDISPFYQQISEEGKWNEFAIVELPDAVRARAMYFQTVGQHPITTGYISRKPSNYRFFESIGVNRELIDLENMPQLDIFKWNRFENVPSVLSANGIRYVILHPNYYSAEGWNTALQRMQQIFGSGNPYYKDSELMAYRVEPLGNNIPDYSKIFPKLGDGWSGRILNKNSVSRTIGNQALLTLTSPYYQSFKATLGVQVKSLDKPHILTITLNNKPVFSQTIELIGASFDLPMELSFGQNQLNFKVDDGSENATSLLFDPFSLH</sequence>
<feature type="transmembrane region" description="Helical" evidence="1">
    <location>
        <begin position="191"/>
        <end position="206"/>
    </location>
</feature>
<feature type="transmembrane region" description="Helical" evidence="1">
    <location>
        <begin position="128"/>
        <end position="149"/>
    </location>
</feature>
<feature type="transmembrane region" description="Helical" evidence="1">
    <location>
        <begin position="14"/>
        <end position="34"/>
    </location>
</feature>
<feature type="transmembrane region" description="Helical" evidence="1">
    <location>
        <begin position="95"/>
        <end position="116"/>
    </location>
</feature>
<dbReference type="Proteomes" id="UP001431572">
    <property type="component" value="Chromosome 2"/>
</dbReference>
<protein>
    <submittedName>
        <fullName evidence="2">Uncharacterized protein</fullName>
    </submittedName>
</protein>
<feature type="transmembrane region" description="Helical" evidence="1">
    <location>
        <begin position="310"/>
        <end position="329"/>
    </location>
</feature>
<keyword evidence="1" id="KW-0472">Membrane</keyword>
<gene>
    <name evidence="2" type="ORF">HXX08_20635</name>
    <name evidence="3" type="ORF">OZ401_003810</name>
</gene>
<proteinExistence type="predicted"/>
<keyword evidence="1" id="KW-1133">Transmembrane helix</keyword>
<keyword evidence="5" id="KW-1185">Reference proteome</keyword>
<feature type="transmembrane region" description="Helical" evidence="1">
    <location>
        <begin position="161"/>
        <end position="179"/>
    </location>
</feature>
<feature type="transmembrane region" description="Helical" evidence="1">
    <location>
        <begin position="240"/>
        <end position="261"/>
    </location>
</feature>
<keyword evidence="1" id="KW-0812">Transmembrane</keyword>
<dbReference type="EMBL" id="JACATZ010000003">
    <property type="protein sequence ID" value="NWJ48270.1"/>
    <property type="molecule type" value="Genomic_DNA"/>
</dbReference>
<evidence type="ECO:0000313" key="5">
    <source>
        <dbReference type="Proteomes" id="UP001431572"/>
    </source>
</evidence>
<evidence type="ECO:0000313" key="2">
    <source>
        <dbReference type="EMBL" id="NWJ48270.1"/>
    </source>
</evidence>
<dbReference type="AlphaFoldDB" id="A0A8T7M809"/>
<dbReference type="Proteomes" id="UP000521676">
    <property type="component" value="Unassembled WGS sequence"/>
</dbReference>
<reference evidence="3" key="2">
    <citation type="journal article" date="2024" name="Nature">
        <title>Anoxygenic phototroph of the Chloroflexota uses a type I reaction centre.</title>
        <authorList>
            <person name="Tsuji J.M."/>
            <person name="Shaw N.A."/>
            <person name="Nagashima S."/>
            <person name="Venkiteswaran J.J."/>
            <person name="Schiff S.L."/>
            <person name="Watanabe T."/>
            <person name="Fukui M."/>
            <person name="Hanada S."/>
            <person name="Tank M."/>
            <person name="Neufeld J.D."/>
        </authorList>
    </citation>
    <scope>NUCLEOTIDE SEQUENCE</scope>
    <source>
        <strain evidence="3">L227-S17</strain>
    </source>
</reference>
<feature type="transmembrane region" description="Helical" evidence="1">
    <location>
        <begin position="336"/>
        <end position="353"/>
    </location>
</feature>
<evidence type="ECO:0000313" key="4">
    <source>
        <dbReference type="Proteomes" id="UP000521676"/>
    </source>
</evidence>
<evidence type="ECO:0000256" key="1">
    <source>
        <dbReference type="SAM" id="Phobius"/>
    </source>
</evidence>
<dbReference type="RefSeq" id="WP_341470110.1">
    <property type="nucleotide sequence ID" value="NZ_CP128400.1"/>
</dbReference>
<dbReference type="EMBL" id="CP128400">
    <property type="protein sequence ID" value="WJW68205.1"/>
    <property type="molecule type" value="Genomic_DNA"/>
</dbReference>
<evidence type="ECO:0000313" key="3">
    <source>
        <dbReference type="EMBL" id="WJW68205.1"/>
    </source>
</evidence>